<evidence type="ECO:0000313" key="2">
    <source>
        <dbReference type="Proteomes" id="UP000314983"/>
    </source>
</evidence>
<reference evidence="1 2" key="1">
    <citation type="submission" date="2020-05" db="EMBL/GenBank/DDBJ databases">
        <title>Electrophorus electricus (electric eel) genome, fEleEle1, primary haplotype.</title>
        <authorList>
            <person name="Myers G."/>
            <person name="Meyer A."/>
            <person name="Fedrigo O."/>
            <person name="Formenti G."/>
            <person name="Rhie A."/>
            <person name="Tracey A."/>
            <person name="Sims Y."/>
            <person name="Jarvis E.D."/>
        </authorList>
    </citation>
    <scope>NUCLEOTIDE SEQUENCE [LARGE SCALE GENOMIC DNA]</scope>
</reference>
<organism evidence="1 2">
    <name type="scientific">Electrophorus electricus</name>
    <name type="common">Electric eel</name>
    <name type="synonym">Gymnotus electricus</name>
    <dbReference type="NCBI Taxonomy" id="8005"/>
    <lineage>
        <taxon>Eukaryota</taxon>
        <taxon>Metazoa</taxon>
        <taxon>Chordata</taxon>
        <taxon>Craniata</taxon>
        <taxon>Vertebrata</taxon>
        <taxon>Euteleostomi</taxon>
        <taxon>Actinopterygii</taxon>
        <taxon>Neopterygii</taxon>
        <taxon>Teleostei</taxon>
        <taxon>Ostariophysi</taxon>
        <taxon>Gymnotiformes</taxon>
        <taxon>Gymnotoidei</taxon>
        <taxon>Gymnotidae</taxon>
        <taxon>Electrophorus</taxon>
    </lineage>
</organism>
<dbReference type="Proteomes" id="UP000314983">
    <property type="component" value="Chromosome 2"/>
</dbReference>
<reference evidence="1" key="2">
    <citation type="submission" date="2025-08" db="UniProtKB">
        <authorList>
            <consortium name="Ensembl"/>
        </authorList>
    </citation>
    <scope>IDENTIFICATION</scope>
</reference>
<sequence length="64" mass="7473">LHYVIFIYIYSSLRGIFQHNDPKHTAKITQELLKKKKVKTITYMVTELVLLGDLFLTHSDHKGS</sequence>
<keyword evidence="2" id="KW-1185">Reference proteome</keyword>
<dbReference type="AlphaFoldDB" id="A0AAY5F3R9"/>
<protein>
    <submittedName>
        <fullName evidence="1">Uncharacterized protein</fullName>
    </submittedName>
</protein>
<gene>
    <name evidence="1" type="primary">RPL38</name>
</gene>
<name>A0AAY5F3R9_ELEEL</name>
<evidence type="ECO:0000313" key="1">
    <source>
        <dbReference type="Ensembl" id="ENSEEEP00000063579.1"/>
    </source>
</evidence>
<proteinExistence type="predicted"/>
<reference evidence="1" key="3">
    <citation type="submission" date="2025-09" db="UniProtKB">
        <authorList>
            <consortium name="Ensembl"/>
        </authorList>
    </citation>
    <scope>IDENTIFICATION</scope>
</reference>
<dbReference type="Ensembl" id="ENSEEET00000058252.1">
    <property type="protein sequence ID" value="ENSEEEP00000063579.1"/>
    <property type="gene ID" value="ENSEEEG00000025838.1"/>
</dbReference>
<accession>A0AAY5F3R9</accession>